<accession>A0ABT7MV77</accession>
<dbReference type="Proteomes" id="UP001235064">
    <property type="component" value="Unassembled WGS sequence"/>
</dbReference>
<dbReference type="RefSeq" id="WP_286286675.1">
    <property type="nucleotide sequence ID" value="NZ_JASXSZ010000001.1"/>
</dbReference>
<dbReference type="InterPro" id="IPR017150">
    <property type="entry name" value="Pept_M20_glutamate_carboxypep"/>
</dbReference>
<dbReference type="Pfam" id="PF07687">
    <property type="entry name" value="M20_dimer"/>
    <property type="match status" value="1"/>
</dbReference>
<sequence>MTPVQMGARTDALVRLERLARIESPSWDVPASERMAAVLAEWWEAAGARVHLERTDAGTSLIAEVDGVGAPLLLVGHSDTVWPHGALDGDVPWSVDGDTVRGPGVYDMKSGLLVMIAAVERVRARRHRAVRAVIVCDEEVGSPTTQDVLRTWADGVAAAIGFESPHPDGALKVGRRGSTRVRLSVRGRAAHAALDPANGVSAIDELVDQLVAVRAIVTEPGLPSEVLCNVGTIAGGGRANVVPADATAEIGLRFLDAATERRVLDAMRSLEPVRDGAVIEARILSHRPAWGPSAADDRLLGRIAAAGRGIGQEITGRPASGAGDTNLLGSLGIPTVDGFGPRGGGAHAVTEHAFLSSLEERIDLLEAVLADAPVL</sequence>
<dbReference type="InterPro" id="IPR050072">
    <property type="entry name" value="Peptidase_M20A"/>
</dbReference>
<dbReference type="Pfam" id="PF01546">
    <property type="entry name" value="Peptidase_M20"/>
    <property type="match status" value="1"/>
</dbReference>
<proteinExistence type="predicted"/>
<dbReference type="PANTHER" id="PTHR43808:SF9">
    <property type="entry name" value="BLL0789 PROTEIN"/>
    <property type="match status" value="1"/>
</dbReference>
<comment type="caution">
    <text evidence="4">The sequence shown here is derived from an EMBL/GenBank/DDBJ whole genome shotgun (WGS) entry which is preliminary data.</text>
</comment>
<gene>
    <name evidence="4" type="ORF">QSV35_03315</name>
</gene>
<dbReference type="EMBL" id="JASXSZ010000001">
    <property type="protein sequence ID" value="MDL9978349.1"/>
    <property type="molecule type" value="Genomic_DNA"/>
</dbReference>
<keyword evidence="1" id="KW-0479">Metal-binding</keyword>
<dbReference type="InterPro" id="IPR011650">
    <property type="entry name" value="Peptidase_M20_dimer"/>
</dbReference>
<dbReference type="InterPro" id="IPR036264">
    <property type="entry name" value="Bact_exopeptidase_dim_dom"/>
</dbReference>
<evidence type="ECO:0000259" key="3">
    <source>
        <dbReference type="Pfam" id="PF07687"/>
    </source>
</evidence>
<dbReference type="PANTHER" id="PTHR43808">
    <property type="entry name" value="ACETYLORNITHINE DEACETYLASE"/>
    <property type="match status" value="1"/>
</dbReference>
<keyword evidence="5" id="KW-1185">Reference proteome</keyword>
<evidence type="ECO:0000256" key="1">
    <source>
        <dbReference type="ARBA" id="ARBA00022723"/>
    </source>
</evidence>
<dbReference type="SUPFAM" id="SSF53187">
    <property type="entry name" value="Zn-dependent exopeptidases"/>
    <property type="match status" value="1"/>
</dbReference>
<dbReference type="Gene3D" id="3.40.630.10">
    <property type="entry name" value="Zn peptidases"/>
    <property type="match status" value="1"/>
</dbReference>
<dbReference type="PIRSF" id="PIRSF037238">
    <property type="entry name" value="Carboxypeptidase_G2"/>
    <property type="match status" value="1"/>
</dbReference>
<evidence type="ECO:0000256" key="2">
    <source>
        <dbReference type="ARBA" id="ARBA00022801"/>
    </source>
</evidence>
<organism evidence="4 5">
    <name type="scientific">Microbacterium candidum</name>
    <dbReference type="NCBI Taxonomy" id="3041922"/>
    <lineage>
        <taxon>Bacteria</taxon>
        <taxon>Bacillati</taxon>
        <taxon>Actinomycetota</taxon>
        <taxon>Actinomycetes</taxon>
        <taxon>Micrococcales</taxon>
        <taxon>Microbacteriaceae</taxon>
        <taxon>Microbacterium</taxon>
    </lineage>
</organism>
<reference evidence="4 5" key="1">
    <citation type="submission" date="2023-06" db="EMBL/GenBank/DDBJ databases">
        <title>Microbacterium sp. nov., isolated from a waste landfill.</title>
        <authorList>
            <person name="Wen W."/>
        </authorList>
    </citation>
    <scope>NUCLEOTIDE SEQUENCE [LARGE SCALE GENOMIC DNA]</scope>
    <source>
        <strain evidence="4 5">ASV49</strain>
    </source>
</reference>
<dbReference type="Gene3D" id="3.30.70.360">
    <property type="match status" value="1"/>
</dbReference>
<name>A0ABT7MV77_9MICO</name>
<protein>
    <submittedName>
        <fullName evidence="4">M20/M25/M40 family metallo-hydrolase</fullName>
    </submittedName>
</protein>
<evidence type="ECO:0000313" key="4">
    <source>
        <dbReference type="EMBL" id="MDL9978349.1"/>
    </source>
</evidence>
<feature type="domain" description="Peptidase M20 dimerisation" evidence="3">
    <location>
        <begin position="173"/>
        <end position="269"/>
    </location>
</feature>
<dbReference type="InterPro" id="IPR002933">
    <property type="entry name" value="Peptidase_M20"/>
</dbReference>
<evidence type="ECO:0000313" key="5">
    <source>
        <dbReference type="Proteomes" id="UP001235064"/>
    </source>
</evidence>
<keyword evidence="2" id="KW-0378">Hydrolase</keyword>
<dbReference type="SUPFAM" id="SSF55031">
    <property type="entry name" value="Bacterial exopeptidase dimerisation domain"/>
    <property type="match status" value="1"/>
</dbReference>